<dbReference type="Gene3D" id="1.10.8.10">
    <property type="entry name" value="DNA helicase RuvA subunit, C-terminal domain"/>
    <property type="match status" value="1"/>
</dbReference>
<accession>A0A2P5CEZ6</accession>
<dbReference type="OrthoDB" id="8068875at2759"/>
<dbReference type="InterPro" id="IPR025527">
    <property type="entry name" value="HUWE1/Rev1_UBM"/>
</dbReference>
<feature type="region of interest" description="Disordered" evidence="8">
    <location>
        <begin position="2518"/>
        <end position="2602"/>
    </location>
</feature>
<dbReference type="FunFam" id="1.10.8.10:FF:000067">
    <property type="entry name" value="E3 ubiquitin-protein ligase UPL1"/>
    <property type="match status" value="1"/>
</dbReference>
<feature type="compositionally biased region" description="Polar residues" evidence="8">
    <location>
        <begin position="2078"/>
        <end position="2091"/>
    </location>
</feature>
<feature type="domain" description="HECT" evidence="10">
    <location>
        <begin position="3368"/>
        <end position="3709"/>
    </location>
</feature>
<reference evidence="12" key="1">
    <citation type="submission" date="2016-06" db="EMBL/GenBank/DDBJ databases">
        <title>Parallel loss of symbiosis genes in relatives of nitrogen-fixing non-legume Parasponia.</title>
        <authorList>
            <person name="Van Velzen R."/>
            <person name="Holmer R."/>
            <person name="Bu F."/>
            <person name="Rutten L."/>
            <person name="Van Zeijl A."/>
            <person name="Liu W."/>
            <person name="Santuari L."/>
            <person name="Cao Q."/>
            <person name="Sharma T."/>
            <person name="Shen D."/>
            <person name="Roswanjaya Y."/>
            <person name="Wardhani T."/>
            <person name="Kalhor M.S."/>
            <person name="Jansen J."/>
            <person name="Van den Hoogen J."/>
            <person name="Gungor B."/>
            <person name="Hartog M."/>
            <person name="Hontelez J."/>
            <person name="Verver J."/>
            <person name="Yang W.-C."/>
            <person name="Schijlen E."/>
            <person name="Repin R."/>
            <person name="Schilthuizen M."/>
            <person name="Schranz E."/>
            <person name="Heidstra R."/>
            <person name="Miyata K."/>
            <person name="Fedorova E."/>
            <person name="Kohlen W."/>
            <person name="Bisseling T."/>
            <person name="Smit S."/>
            <person name="Geurts R."/>
        </authorList>
    </citation>
    <scope>NUCLEOTIDE SEQUENCE [LARGE SCALE GENOMIC DNA]</scope>
    <source>
        <strain evidence="12">cv. WU1-14</strain>
    </source>
</reference>
<feature type="compositionally biased region" description="Polar residues" evidence="8">
    <location>
        <begin position="2993"/>
        <end position="3012"/>
    </location>
</feature>
<dbReference type="SMART" id="SM00165">
    <property type="entry name" value="UBA"/>
    <property type="match status" value="1"/>
</dbReference>
<evidence type="ECO:0000256" key="6">
    <source>
        <dbReference type="ARBA" id="ARBA00034494"/>
    </source>
</evidence>
<dbReference type="UniPathway" id="UPA00143"/>
<dbReference type="FunFam" id="3.90.1750.10:FF:000026">
    <property type="entry name" value="E3 ubiquitin-protein ligase HACE1"/>
    <property type="match status" value="1"/>
</dbReference>
<dbReference type="Pfam" id="PF06025">
    <property type="entry name" value="DUF913"/>
    <property type="match status" value="1"/>
</dbReference>
<feature type="domain" description="UBA" evidence="9">
    <location>
        <begin position="1306"/>
        <end position="1347"/>
    </location>
</feature>
<evidence type="ECO:0000256" key="7">
    <source>
        <dbReference type="PROSITE-ProRule" id="PRU00104"/>
    </source>
</evidence>
<dbReference type="InterPro" id="IPR010314">
    <property type="entry name" value="E3_Ub_ligase_DUF913"/>
</dbReference>
<feature type="active site" description="Glycyl thioester intermediate" evidence="7">
    <location>
        <position position="3676"/>
    </location>
</feature>
<dbReference type="EC" id="2.3.2.26" evidence="3"/>
<evidence type="ECO:0000256" key="8">
    <source>
        <dbReference type="SAM" id="MobiDB-lite"/>
    </source>
</evidence>
<feature type="compositionally biased region" description="Basic and acidic residues" evidence="8">
    <location>
        <begin position="1729"/>
        <end position="1742"/>
    </location>
</feature>
<dbReference type="GO" id="GO:0061630">
    <property type="term" value="F:ubiquitin protein ligase activity"/>
    <property type="evidence" value="ECO:0007669"/>
    <property type="project" value="UniProtKB-EC"/>
</dbReference>
<dbReference type="InterPro" id="IPR000569">
    <property type="entry name" value="HECT_dom"/>
</dbReference>
<dbReference type="EMBL" id="JXTB01000138">
    <property type="protein sequence ID" value="PON59598.1"/>
    <property type="molecule type" value="Genomic_DNA"/>
</dbReference>
<dbReference type="PROSITE" id="PS50330">
    <property type="entry name" value="UIM"/>
    <property type="match status" value="1"/>
</dbReference>
<evidence type="ECO:0000313" key="11">
    <source>
        <dbReference type="EMBL" id="PON59598.1"/>
    </source>
</evidence>
<dbReference type="Pfam" id="PF22562">
    <property type="entry name" value="UBA_7"/>
    <property type="match status" value="1"/>
</dbReference>
<dbReference type="Pfam" id="PF14377">
    <property type="entry name" value="UBM"/>
    <property type="match status" value="3"/>
</dbReference>
<dbReference type="PANTHER" id="PTHR11254:SF398">
    <property type="entry name" value="HECT-TYPE E3 UBIQUITIN TRANSFERASE"/>
    <property type="match status" value="1"/>
</dbReference>
<feature type="compositionally biased region" description="Basic and acidic residues" evidence="8">
    <location>
        <begin position="2522"/>
        <end position="2533"/>
    </location>
</feature>
<dbReference type="FunFam" id="3.30.2410.10:FF:000010">
    <property type="entry name" value="E3 ubiquitin-protein ligase UPL1"/>
    <property type="match status" value="1"/>
</dbReference>
<evidence type="ECO:0000256" key="3">
    <source>
        <dbReference type="ARBA" id="ARBA00012485"/>
    </source>
</evidence>
<feature type="region of interest" description="Disordered" evidence="8">
    <location>
        <begin position="2619"/>
        <end position="2638"/>
    </location>
</feature>
<dbReference type="GO" id="GO:0000209">
    <property type="term" value="P:protein polyubiquitination"/>
    <property type="evidence" value="ECO:0007669"/>
    <property type="project" value="TreeGrafter"/>
</dbReference>
<dbReference type="SMART" id="SM00119">
    <property type="entry name" value="HECTc"/>
    <property type="match status" value="1"/>
</dbReference>
<feature type="compositionally biased region" description="Basic and acidic residues" evidence="8">
    <location>
        <begin position="2207"/>
        <end position="2216"/>
    </location>
</feature>
<dbReference type="InterPro" id="IPR010309">
    <property type="entry name" value="E3_Ub_ligase_DUF908"/>
</dbReference>
<dbReference type="InterPro" id="IPR003903">
    <property type="entry name" value="UIM_dom"/>
</dbReference>
<keyword evidence="5 7" id="KW-0833">Ubl conjugation pathway</keyword>
<dbReference type="InterPro" id="IPR050409">
    <property type="entry name" value="E3_ubiq-protein_ligase"/>
</dbReference>
<dbReference type="Proteomes" id="UP000237105">
    <property type="component" value="Unassembled WGS sequence"/>
</dbReference>
<keyword evidence="12" id="KW-1185">Reference proteome</keyword>
<proteinExistence type="inferred from homology"/>
<dbReference type="SUPFAM" id="SSF48371">
    <property type="entry name" value="ARM repeat"/>
    <property type="match status" value="1"/>
</dbReference>
<evidence type="ECO:0000259" key="10">
    <source>
        <dbReference type="PROSITE" id="PS50237"/>
    </source>
</evidence>
<dbReference type="Pfam" id="PF00632">
    <property type="entry name" value="HECT"/>
    <property type="match status" value="1"/>
</dbReference>
<comment type="caution">
    <text evidence="11">The sequence shown here is derived from an EMBL/GenBank/DDBJ whole genome shotgun (WGS) entry which is preliminary data.</text>
</comment>
<sequence>MAAPRSSLPSRLRQLLSGDGSFGPSVKLDSDPPPKVKAFIDKVIQCPLQDIQIPLSGFRWEYSKGNFHHWRPLFLHFDTYFKTYLASRNDLLLSDKILEDDSPFPKHAVLQILRVMQIIFENCHNKGSFDGLEHFRLLLASADPEVLIATLETLSALVKVNPSKLHGSGKLIGCGSVNRYLLSLAQGWGSKEEGLGLYSCVMANETTQDDGLHLFPSDVRVDCDKSQCRVGSTLYFELHGNLQSTEESSTSVGSSNSRVIQIPDLHLLKEDDLTLMKQCIEEFKVPPELRFSLLTRIRYARAFRSPRICRLYSRICLLAFIVLVQSSDAHEELVSFFANEPEYTNELIRIVRSEETVSGNIRTLAMLALGAQLAAYSASHERARILSGSSVSFAGGNRMILLNVLQKAVLSLKTSNDPSSLAFVEALLQFYLLHVVSSSTTGSNIRGSGMVPTFLPLLEDSDPMHLHLVCFAVKTLQKLMDYSSSAVSLFKELGGVELLAQRLQIEVHRVIGSDVVNDNKMMIGESSRYGDDQLYSQKRLIKVSLKALGSATYAPGNPSRSQHSNDSSLPATLSLIFGNVDKFGGDIYYSAVTVMSEIIHKDPTSFSSLHEMGLPDAFISSVVAGILPSSKALTCVPNGLGAICLNAKGLEAVKESSALRFLLDIFTSKKYIVVMNEAIVPLANAVEELLRHVSSLRSTGVEIIIEIVEKIASFADNNSAAPSGKVIGSTAMEMDSEDRENEGHCCLVSAVDSATEGISDEQFIQLSIFHLMVLVHRTMENSETCRLFVEKSGIEALLKLLLRPSIVQSSDGTSIALHSTMVFKGFTQHHSAALARAFCSSLRYHLKKALTGFDVASGSFLLDPRMTQDGGIFSSLFLVEFLLFIAASKDNRWVTALLTEFGSGGKDVLEDIGHVHREVLWQIALLEDAKLEIEDEAADSPVDSQQSEMATYESEEQRFNSFRQFLDPLLRRRPSGWSFESQFFDLISLYRDLGRATSSQQRTNSDGSSNLLLGAGHQLHHSGSSDSGGALCRKEYDKQRSYYTSCCDMVRSLSFHITHLFQELGKVMLLPSRRRDDIVNVSPSSKSVASSFAAIALDHMNFGGHVNASGSEVSISTKCRYFGKVIDFIDGSLLERPDSCNPVLLNCLYGLGVVQSVLTTFEATSQLLFTVNRAPASPMETDDVILKQDEKQDTDHSWIYGPLASYGKLMDHLVTSSFILSPFTKHLLAQPLMSGDVPFPRDAETFVKVLQSMVLKAVLPLWSHPQFIDCSYDFITTVISIIRHIYSGVEVKNVNNNNSARITAPPPNETAISTIVEMGFSRPRAEEALRQVGSNSVELAMEWLFSHPEETQEDDELARALAMSLGNSESDTKEAAGTNDTDRRLEEETVQLPPVEELLSTSTKLLQMKEPLAFPVRDLLAMLCSQNDGQYRSNIVSFIVDRVKECSLTAEGGSGTMLSALFHVLALIFQDDAVAREVASKSGLVKVASDLLSQWESGSGLVKWEKSQVPKWFTTAFLAIDRLLQVDQKLNSEIAEQLKKDGIGGRQGSISIDEDKQNRLQSALGLSSKYVEPKEQKRLIEIACACIKNQLPSETMHAVLQLCSTLTRTHSVAVSFLDAGGLNLLLSLPTTSLFPGFDNVAATIIRHVLEDPQTLQQAMEFEIRHSLVAAANRHSNGRVSPRNFLSSLSSAISRDPVIFMRAAQSVCQIEMVGERPYVVLLKDRDKDKSKEKDKFVEKEKPMNTDGKNTLGNINPPTSGNGHGKVNDSNMKNVKVHRKYPQSFVNVIELLLESVCTYIPPLKDVLVTDVPLDNPSSTDMDIDVAAVKGKGKAIASASVDNETSNQEACASLAKIVFVLKLLTEILLMYASSAHVLLRRDAEVSTLRGSHQKGPTAVCTGGIFYHILHKFLPYSCGAKKEKRTDGDWRHKLASRASQFLVAACVRSSEARKRVFTEISYIFTEFVDSGNGFRPANSEIQAFIDLLNDVLAARSPTGSYISAEAAATFIDVGLVGSLTRSLKVLDLDHTDSPKVVTGLIKALELVSKEHVHSADSNTGKGDITAKQPDPNQPGGAENVGDASQSMDTVSQSLHDSMPPEHIESYNPVQSFAGSEAVTDDMEHDQDLDGGFAPTGEDDYMHENSEDARGLENGIDIRFEIQPHVQENLDEDEDDDDDDDDDDEEMSGDDGDEVDEDDDEDDEEHNDMEDEVHHLPHPDTDQDDHEIDDDEFDEEVLEEDEEDDEDDEDGVILRLEEGINGINVFDHIEVFGRDHNFPNETLHVMPVEVFDSRRQGRTTSIYSLLGRTGENAAPSRHPLLVGPSLHPTPPRQSENARDVPVPDRNLENTSSRLDAVFRSLRNGRHGHRLNLWLDDHQQGGGSNAGVVPQGLEELLVSQLRRPIDKSSDQDTLGPQNKAEVQLQESEAGARTEISVETNVNAESRNLPVSTDAIDTVGNADVRPAASESLQAADVPSTHSQQSVEMQFEHNDAAVRDVEAISQESGGSGATLGESLRSLDVEIGSADGHDDGGERQASSDRTQLGDQHSARTRRTNVSFGNSSTVGARDVSLHSVTEVSENSSREAEQDGSAAEQQISSDAGSGAIDPAFLDALPEELRAEVLSAQQGQVAPPSNAEPQNAGDIDPEFLAALPPDIRAEVLAQQQAQRLHLSQELEGQPVEMDTVSIIATFPSDLREEVLLTSSDAIISNLTPALIAEANMLRERFAHRYNRTLFGVYPRNRRGETSRRGDGIGSSLERIGAIGPRRSTGAKVVEADGVPLVDTEALHAMIRLLRIVQPLYKGQLQRLLLNLCAHSETRTSLVKILMDMLIFDTRKTTSLLADSEPPYRLYACQGNVMYSRPQFFDGETDSLSPHDGVPPLVSRRVLETLTYLARNHPYVAKILLQFRLPFPIPQEPKNIVDKRSGKAVMVVEENGQNKTEASEGYLSTVLLLGLLNQPLYLRSISHLEQLLNLLEVIIDGAESKQSSSVKSGPLVSENPSGPQLLTSDTEMNTESGDTSTVVATATKVVNSSRPSTSGADNECDAQTVLLNLPQAELRLLCSLLAREGLSDNAYSLVAEVMKKLVAIAPAHCNLFITELAEAVQKLTKSAMDELHLFGEAVKALLSTTSSDGAAILRVLLALSSLVTSLIEKDKEKEKERDPQVLPEKEHTAPLTQVWDINAALEPLWLELSTCISKIENYSDSTPDMLTSYRASTSKPSGVTPPLPAGTHNILPYIESFFVVCEKLHPALPGPGHDFNISVVSEIDDASTSSNQQKLVSAVKVDEKHIAFVKFSEKHRKLLNAFIRQNPGLLEKSFSLLLKVPRFIDFDNKRAHFRSKIKHQHDHHHSPLRISVRRAYILEDSYNQLRMRSTQDLKGRLTVHFQGEEGIDAGGLTREWYQLLSRVIFDKGALLFTTVGNESTFQPNPNSVYQTEHLSYFKFVGRVVGKALFDGQLLDVHFTRSFYKHILGVKVTYHDIEAIDPDYFKNLKWMLENDISDVLDLTFSIDADEEKLILYERTEVTDYELIPGGRNIKVTEENKHQYFDLVAEHRLTTAIRPQINAFLEGFTELIPRELISIFNDKELELLISGLPDIDLDDMRANTEYSGYSAATPVIQWFWEVAQGFSKEDKARLLQFVTGTSKVPLEGFSALQGISGSQKFQIHKAYGSPDHLPSAHTCFNQLDLPEYPSKQHLEERLLLAIHEANEGFGFG</sequence>
<dbReference type="SUPFAM" id="SSF56204">
    <property type="entry name" value="Hect, E3 ligase catalytic domain"/>
    <property type="match status" value="1"/>
</dbReference>
<dbReference type="SUPFAM" id="SSF46934">
    <property type="entry name" value="UBA-like"/>
    <property type="match status" value="1"/>
</dbReference>
<dbReference type="InterPro" id="IPR016024">
    <property type="entry name" value="ARM-type_fold"/>
</dbReference>
<dbReference type="PROSITE" id="PS50237">
    <property type="entry name" value="HECT"/>
    <property type="match status" value="1"/>
</dbReference>
<dbReference type="Pfam" id="PF06012">
    <property type="entry name" value="DUF908"/>
    <property type="match status" value="2"/>
</dbReference>
<dbReference type="GO" id="GO:0005737">
    <property type="term" value="C:cytoplasm"/>
    <property type="evidence" value="ECO:0007669"/>
    <property type="project" value="TreeGrafter"/>
</dbReference>
<feature type="region of interest" description="Disordered" evidence="8">
    <location>
        <begin position="2318"/>
        <end position="2343"/>
    </location>
</feature>
<dbReference type="FunFam" id="3.30.2160.10:FF:000001">
    <property type="entry name" value="E3 ubiquitin-protein ligase NEDD4-like"/>
    <property type="match status" value="1"/>
</dbReference>
<evidence type="ECO:0000256" key="4">
    <source>
        <dbReference type="ARBA" id="ARBA00022679"/>
    </source>
</evidence>
<feature type="region of interest" description="Disordered" evidence="8">
    <location>
        <begin position="2116"/>
        <end position="2139"/>
    </location>
</feature>
<dbReference type="PROSITE" id="PS50030">
    <property type="entry name" value="UBA"/>
    <property type="match status" value="1"/>
</dbReference>
<dbReference type="Gene3D" id="3.30.2410.10">
    <property type="entry name" value="Hect, E3 ligase catalytic domain"/>
    <property type="match status" value="1"/>
</dbReference>
<feature type="region of interest" description="Disordered" evidence="8">
    <location>
        <begin position="2160"/>
        <end position="2222"/>
    </location>
</feature>
<feature type="region of interest" description="Disordered" evidence="8">
    <location>
        <begin position="2048"/>
        <end position="2102"/>
    </location>
</feature>
<dbReference type="InterPro" id="IPR035983">
    <property type="entry name" value="Hect_E3_ubiquitin_ligase"/>
</dbReference>
<evidence type="ECO:0000256" key="1">
    <source>
        <dbReference type="ARBA" id="ARBA00000885"/>
    </source>
</evidence>
<dbReference type="Gene3D" id="1.25.10.10">
    <property type="entry name" value="Leucine-rich Repeat Variant"/>
    <property type="match status" value="1"/>
</dbReference>
<dbReference type="Gene3D" id="6.10.250.1630">
    <property type="match status" value="1"/>
</dbReference>
<dbReference type="CDD" id="cd14327">
    <property type="entry name" value="UBA_atUPL1_2_like"/>
    <property type="match status" value="1"/>
</dbReference>
<dbReference type="InterPro" id="IPR015940">
    <property type="entry name" value="UBA"/>
</dbReference>
<dbReference type="PANTHER" id="PTHR11254">
    <property type="entry name" value="HECT DOMAIN UBIQUITIN-PROTEIN LIGASE"/>
    <property type="match status" value="1"/>
</dbReference>
<dbReference type="STRING" id="3476.A0A2P5CEZ6"/>
<evidence type="ECO:0000256" key="5">
    <source>
        <dbReference type="ARBA" id="ARBA00022786"/>
    </source>
</evidence>
<comment type="similarity">
    <text evidence="6">Belongs to the UPL family. TOM1/PTR1 subfamily.</text>
</comment>
<comment type="catalytic activity">
    <reaction evidence="1">
        <text>S-ubiquitinyl-[E2 ubiquitin-conjugating enzyme]-L-cysteine + [acceptor protein]-L-lysine = [E2 ubiquitin-conjugating enzyme]-L-cysteine + N(6)-ubiquitinyl-[acceptor protein]-L-lysine.</text>
        <dbReference type="EC" id="2.3.2.26"/>
    </reaction>
</comment>
<feature type="compositionally biased region" description="Polar residues" evidence="8">
    <location>
        <begin position="2550"/>
        <end position="2560"/>
    </location>
</feature>
<organism evidence="11 12">
    <name type="scientific">Parasponia andersonii</name>
    <name type="common">Sponia andersonii</name>
    <dbReference type="NCBI Taxonomy" id="3476"/>
    <lineage>
        <taxon>Eukaryota</taxon>
        <taxon>Viridiplantae</taxon>
        <taxon>Streptophyta</taxon>
        <taxon>Embryophyta</taxon>
        <taxon>Tracheophyta</taxon>
        <taxon>Spermatophyta</taxon>
        <taxon>Magnoliopsida</taxon>
        <taxon>eudicotyledons</taxon>
        <taxon>Gunneridae</taxon>
        <taxon>Pentapetalae</taxon>
        <taxon>rosids</taxon>
        <taxon>fabids</taxon>
        <taxon>Rosales</taxon>
        <taxon>Cannabaceae</taxon>
        <taxon>Parasponia</taxon>
    </lineage>
</organism>
<dbReference type="InterPro" id="IPR011989">
    <property type="entry name" value="ARM-like"/>
</dbReference>
<feature type="region of interest" description="Disordered" evidence="8">
    <location>
        <begin position="1729"/>
        <end position="1764"/>
    </location>
</feature>
<comment type="pathway">
    <text evidence="2">Protein modification; protein ubiquitination.</text>
</comment>
<feature type="compositionally biased region" description="Basic and acidic residues" evidence="8">
    <location>
        <begin position="2330"/>
        <end position="2342"/>
    </location>
</feature>
<dbReference type="GO" id="GO:0006511">
    <property type="term" value="P:ubiquitin-dependent protein catabolic process"/>
    <property type="evidence" value="ECO:0007669"/>
    <property type="project" value="TreeGrafter"/>
</dbReference>
<dbReference type="Gene3D" id="3.30.2160.10">
    <property type="entry name" value="Hect, E3 ligase catalytic domain"/>
    <property type="match status" value="1"/>
</dbReference>
<dbReference type="InterPro" id="IPR009060">
    <property type="entry name" value="UBA-like_sf"/>
</dbReference>
<feature type="region of interest" description="Disordered" evidence="8">
    <location>
        <begin position="1364"/>
        <end position="1384"/>
    </location>
</feature>
<feature type="compositionally biased region" description="Basic and acidic residues" evidence="8">
    <location>
        <begin position="1370"/>
        <end position="1384"/>
    </location>
</feature>
<feature type="region of interest" description="Disordered" evidence="8">
    <location>
        <begin position="2982"/>
        <end position="3012"/>
    </location>
</feature>
<feature type="compositionally biased region" description="Polar residues" evidence="8">
    <location>
        <begin position="1745"/>
        <end position="1759"/>
    </location>
</feature>
<gene>
    <name evidence="11" type="ORF">PanWU01x14_158100</name>
</gene>
<dbReference type="Gene3D" id="3.90.1750.10">
    <property type="entry name" value="Hect, E3 ligase catalytic domains"/>
    <property type="match status" value="1"/>
</dbReference>
<evidence type="ECO:0000259" key="9">
    <source>
        <dbReference type="PROSITE" id="PS50030"/>
    </source>
</evidence>
<protein>
    <recommendedName>
        <fullName evidence="3">HECT-type E3 ubiquitin transferase</fullName>
        <ecNumber evidence="3">2.3.2.26</ecNumber>
    </recommendedName>
</protein>
<dbReference type="FunFam" id="3.90.1750.10:FF:000003">
    <property type="entry name" value="E3 ubiquitin-protein ligase UPL1"/>
    <property type="match status" value="1"/>
</dbReference>
<evidence type="ECO:0000313" key="12">
    <source>
        <dbReference type="Proteomes" id="UP000237105"/>
    </source>
</evidence>
<dbReference type="CDD" id="cd00078">
    <property type="entry name" value="HECTc"/>
    <property type="match status" value="1"/>
</dbReference>
<feature type="compositionally biased region" description="Acidic residues" evidence="8">
    <location>
        <begin position="2164"/>
        <end position="2206"/>
    </location>
</feature>
<keyword evidence="4" id="KW-0808">Transferase</keyword>
<evidence type="ECO:0000256" key="2">
    <source>
        <dbReference type="ARBA" id="ARBA00004906"/>
    </source>
</evidence>
<name>A0A2P5CEZ6_PARAD</name>